<evidence type="ECO:0000256" key="4">
    <source>
        <dbReference type="ARBA" id="ARBA00022553"/>
    </source>
</evidence>
<evidence type="ECO:0000256" key="2">
    <source>
        <dbReference type="ARBA" id="ARBA00004370"/>
    </source>
</evidence>
<keyword evidence="7" id="KW-0902">Two-component regulatory system</keyword>
<evidence type="ECO:0000256" key="3">
    <source>
        <dbReference type="ARBA" id="ARBA00012438"/>
    </source>
</evidence>
<dbReference type="GO" id="GO:0016020">
    <property type="term" value="C:membrane"/>
    <property type="evidence" value="ECO:0007669"/>
    <property type="project" value="UniProtKB-SubCell"/>
</dbReference>
<reference evidence="9 10" key="1">
    <citation type="submission" date="2008-11" db="EMBL/GenBank/DDBJ databases">
        <title>Draft genome sequence of Bacteroides pectinophilus (ATCC 43243).</title>
        <authorList>
            <person name="Sudarsanam P."/>
            <person name="Ley R."/>
            <person name="Guruge J."/>
            <person name="Turnbaugh P.J."/>
            <person name="Mahowald M."/>
            <person name="Liep D."/>
            <person name="Gordon J."/>
        </authorList>
    </citation>
    <scope>NUCLEOTIDE SEQUENCE [LARGE SCALE GENOMIC DNA]</scope>
    <source>
        <strain evidence="9 10">ATCC 43243</strain>
    </source>
</reference>
<dbReference type="SMART" id="SM00387">
    <property type="entry name" value="HATPase_c"/>
    <property type="match status" value="1"/>
</dbReference>
<evidence type="ECO:0000313" key="9">
    <source>
        <dbReference type="EMBL" id="EEC58945.1"/>
    </source>
</evidence>
<reference evidence="9 10" key="2">
    <citation type="submission" date="2008-11" db="EMBL/GenBank/DDBJ databases">
        <authorList>
            <person name="Fulton L."/>
            <person name="Clifton S."/>
            <person name="Fulton B."/>
            <person name="Xu J."/>
            <person name="Minx P."/>
            <person name="Pepin K.H."/>
            <person name="Johnson M."/>
            <person name="Bhonagiri V."/>
            <person name="Nash W.E."/>
            <person name="Mardis E.R."/>
            <person name="Wilson R.K."/>
        </authorList>
    </citation>
    <scope>NUCLEOTIDE SEQUENCE [LARGE SCALE GENOMIC DNA]</scope>
    <source>
        <strain evidence="9 10">ATCC 43243</strain>
    </source>
</reference>
<dbReference type="SUPFAM" id="SSF55874">
    <property type="entry name" value="ATPase domain of HSP90 chaperone/DNA topoisomerase II/histidine kinase"/>
    <property type="match status" value="1"/>
</dbReference>
<dbReference type="PRINTS" id="PR00344">
    <property type="entry name" value="BCTRLSENSOR"/>
</dbReference>
<evidence type="ECO:0000256" key="5">
    <source>
        <dbReference type="ARBA" id="ARBA00022679"/>
    </source>
</evidence>
<dbReference type="PANTHER" id="PTHR43547:SF2">
    <property type="entry name" value="HYBRID SIGNAL TRANSDUCTION HISTIDINE KINASE C"/>
    <property type="match status" value="1"/>
</dbReference>
<keyword evidence="5" id="KW-0808">Transferase</keyword>
<comment type="subcellular location">
    <subcellularLocation>
        <location evidence="2">Membrane</location>
    </subcellularLocation>
</comment>
<dbReference type="AlphaFoldDB" id="B7AMW2"/>
<dbReference type="EC" id="2.7.13.3" evidence="3"/>
<accession>B7AMW2</accession>
<dbReference type="InterPro" id="IPR003594">
    <property type="entry name" value="HATPase_dom"/>
</dbReference>
<evidence type="ECO:0000256" key="1">
    <source>
        <dbReference type="ARBA" id="ARBA00000085"/>
    </source>
</evidence>
<dbReference type="GO" id="GO:0000155">
    <property type="term" value="F:phosphorelay sensor kinase activity"/>
    <property type="evidence" value="ECO:0007669"/>
    <property type="project" value="TreeGrafter"/>
</dbReference>
<feature type="non-terminal residue" evidence="9">
    <location>
        <position position="165"/>
    </location>
</feature>
<dbReference type="PANTHER" id="PTHR43547">
    <property type="entry name" value="TWO-COMPONENT HISTIDINE KINASE"/>
    <property type="match status" value="1"/>
</dbReference>
<name>B7AMW2_9FIRM</name>
<dbReference type="InterPro" id="IPR004358">
    <property type="entry name" value="Sig_transdc_His_kin-like_C"/>
</dbReference>
<dbReference type="Proteomes" id="UP000003136">
    <property type="component" value="Unassembled WGS sequence"/>
</dbReference>
<organism evidence="9 10">
    <name type="scientific">[Bacteroides] pectinophilus ATCC 43243</name>
    <dbReference type="NCBI Taxonomy" id="483218"/>
    <lineage>
        <taxon>Bacteria</taxon>
        <taxon>Bacillati</taxon>
        <taxon>Bacillota</taxon>
        <taxon>Clostridia</taxon>
        <taxon>Eubacteriales</taxon>
    </lineage>
</organism>
<comment type="catalytic activity">
    <reaction evidence="1">
        <text>ATP + protein L-histidine = ADP + protein N-phospho-L-histidine.</text>
        <dbReference type="EC" id="2.7.13.3"/>
    </reaction>
</comment>
<gene>
    <name evidence="9" type="ORF">BACPEC_00014</name>
</gene>
<evidence type="ECO:0000313" key="10">
    <source>
        <dbReference type="Proteomes" id="UP000003136"/>
    </source>
</evidence>
<dbReference type="eggNOG" id="COG2205">
    <property type="taxonomic scope" value="Bacteria"/>
</dbReference>
<dbReference type="Pfam" id="PF02518">
    <property type="entry name" value="HATPase_c"/>
    <property type="match status" value="1"/>
</dbReference>
<proteinExistence type="predicted"/>
<dbReference type="FunFam" id="3.30.565.10:FF:000006">
    <property type="entry name" value="Sensor histidine kinase WalK"/>
    <property type="match status" value="1"/>
</dbReference>
<dbReference type="PROSITE" id="PS50109">
    <property type="entry name" value="HIS_KIN"/>
    <property type="match status" value="1"/>
</dbReference>
<evidence type="ECO:0000256" key="7">
    <source>
        <dbReference type="ARBA" id="ARBA00023012"/>
    </source>
</evidence>
<dbReference type="Gene3D" id="3.30.565.10">
    <property type="entry name" value="Histidine kinase-like ATPase, C-terminal domain"/>
    <property type="match status" value="1"/>
</dbReference>
<protein>
    <recommendedName>
        <fullName evidence="3">histidine kinase</fullName>
        <ecNumber evidence="3">2.7.13.3</ecNumber>
    </recommendedName>
</protein>
<dbReference type="InterPro" id="IPR036890">
    <property type="entry name" value="HATPase_C_sf"/>
</dbReference>
<dbReference type="CDD" id="cd00075">
    <property type="entry name" value="HATPase"/>
    <property type="match status" value="1"/>
</dbReference>
<sequence>METGLIQINKKKLPLMDTVISAVNRTYPKADEKEIEFVFDYEKELETCTIMQDKRWLGEAVINVLDNAIKYSPDGSKIFIRLQKRNDLVRMEIEDQGIGIPQNEYHKIFQRFYRGSSKDVMEKSGTGIGLFLSREIIEKHAGTIMVTSGKKKKGSTFVIQLPYVG</sequence>
<feature type="domain" description="Histidine kinase" evidence="8">
    <location>
        <begin position="1"/>
        <end position="165"/>
    </location>
</feature>
<keyword evidence="4" id="KW-0597">Phosphoprotein</keyword>
<keyword evidence="10" id="KW-1185">Reference proteome</keyword>
<evidence type="ECO:0000259" key="8">
    <source>
        <dbReference type="PROSITE" id="PS50109"/>
    </source>
</evidence>
<dbReference type="InterPro" id="IPR005467">
    <property type="entry name" value="His_kinase_dom"/>
</dbReference>
<keyword evidence="6" id="KW-0418">Kinase</keyword>
<dbReference type="HOGENOM" id="CLU_000445_89_31_9"/>
<dbReference type="EMBL" id="ABVQ01000010">
    <property type="protein sequence ID" value="EEC58945.1"/>
    <property type="molecule type" value="Genomic_DNA"/>
</dbReference>
<evidence type="ECO:0000256" key="6">
    <source>
        <dbReference type="ARBA" id="ARBA00022777"/>
    </source>
</evidence>